<protein>
    <submittedName>
        <fullName evidence="2">Uncharacterized protein</fullName>
    </submittedName>
</protein>
<dbReference type="EMBL" id="UGMN01000004">
    <property type="protein sequence ID" value="STV12685.1"/>
    <property type="molecule type" value="Genomic_DNA"/>
</dbReference>
<name>A0A2X3E3I0_KLEPN</name>
<evidence type="ECO:0000313" key="5">
    <source>
        <dbReference type="Proteomes" id="UP000254387"/>
    </source>
</evidence>
<keyword evidence="1" id="KW-0472">Membrane</keyword>
<organism evidence="2 4">
    <name type="scientific">Klebsiella pneumoniae</name>
    <dbReference type="NCBI Taxonomy" id="573"/>
    <lineage>
        <taxon>Bacteria</taxon>
        <taxon>Pseudomonadati</taxon>
        <taxon>Pseudomonadota</taxon>
        <taxon>Gammaproteobacteria</taxon>
        <taxon>Enterobacterales</taxon>
        <taxon>Enterobacteriaceae</taxon>
        <taxon>Klebsiella/Raoultella group</taxon>
        <taxon>Klebsiella</taxon>
        <taxon>Klebsiella pneumoniae complex</taxon>
    </lineage>
</organism>
<evidence type="ECO:0000313" key="3">
    <source>
        <dbReference type="EMBL" id="STV12685.1"/>
    </source>
</evidence>
<evidence type="ECO:0000256" key="1">
    <source>
        <dbReference type="SAM" id="Phobius"/>
    </source>
</evidence>
<dbReference type="EMBL" id="UAWN01000013">
    <property type="protein sequence ID" value="SQC38312.1"/>
    <property type="molecule type" value="Genomic_DNA"/>
</dbReference>
<keyword evidence="1" id="KW-0812">Transmembrane</keyword>
<keyword evidence="1" id="KW-1133">Transmembrane helix</keyword>
<sequence length="40" mass="4280">MTPAASASASGWALALVGVLLVGLLRELRRFQRPEIVNES</sequence>
<dbReference type="AlphaFoldDB" id="A0A2X3E3I0"/>
<dbReference type="Proteomes" id="UP000254387">
    <property type="component" value="Unassembled WGS sequence"/>
</dbReference>
<accession>A0A2X3E3I0</accession>
<evidence type="ECO:0000313" key="2">
    <source>
        <dbReference type="EMBL" id="SQC38312.1"/>
    </source>
</evidence>
<reference evidence="4 5" key="1">
    <citation type="submission" date="2018-06" db="EMBL/GenBank/DDBJ databases">
        <authorList>
            <consortium name="Pathogen Informatics"/>
            <person name="Doyle S."/>
        </authorList>
    </citation>
    <scope>NUCLEOTIDE SEQUENCE [LARGE SCALE GENOMIC DNA]</scope>
    <source>
        <strain evidence="3 5">NCTC5053</strain>
        <strain evidence="2 4">NCTC9128</strain>
    </source>
</reference>
<gene>
    <name evidence="3" type="ORF">NCTC5053_02528</name>
    <name evidence="2" type="ORF">NCTC9128_04433</name>
</gene>
<feature type="transmembrane region" description="Helical" evidence="1">
    <location>
        <begin position="6"/>
        <end position="25"/>
    </location>
</feature>
<dbReference type="Proteomes" id="UP000251088">
    <property type="component" value="Unassembled WGS sequence"/>
</dbReference>
<proteinExistence type="predicted"/>
<evidence type="ECO:0000313" key="4">
    <source>
        <dbReference type="Proteomes" id="UP000251088"/>
    </source>
</evidence>